<evidence type="ECO:0000259" key="1">
    <source>
        <dbReference type="Pfam" id="PF08410"/>
    </source>
</evidence>
<sequence>MPITDIKFVRASSIAELETMVPPLLKAGWQPYGAVQIRNTNNASGGYDFFQAMVMGDSTTPNSNQKLTTDGDAITVQNNAGVAVAGTHKISIVNGVLVLKLDSTVAPLINGQVQNAVPVTNNALLSIGTTNRKVTSTVAAGALTNLTIV</sequence>
<accession>A0A090UX18</accession>
<evidence type="ECO:0000313" key="3">
    <source>
        <dbReference type="Proteomes" id="UP000029462"/>
    </source>
</evidence>
<feature type="domain" description="DUF1737" evidence="1">
    <location>
        <begin position="7"/>
        <end position="54"/>
    </location>
</feature>
<dbReference type="AlphaFoldDB" id="A0A090UX18"/>
<gene>
    <name evidence="2" type="ORF">EV102420_06_00340</name>
</gene>
<keyword evidence="3" id="KW-1185">Reference proteome</keyword>
<dbReference type="InterPro" id="IPR013619">
    <property type="entry name" value="DUF1737"/>
</dbReference>
<organism evidence="2 3">
    <name type="scientific">Pseudescherichia vulneris NBRC 102420</name>
    <dbReference type="NCBI Taxonomy" id="1115515"/>
    <lineage>
        <taxon>Bacteria</taxon>
        <taxon>Pseudomonadati</taxon>
        <taxon>Pseudomonadota</taxon>
        <taxon>Gammaproteobacteria</taxon>
        <taxon>Enterobacterales</taxon>
        <taxon>Enterobacteriaceae</taxon>
        <taxon>Pseudescherichia</taxon>
    </lineage>
</organism>
<dbReference type="STRING" id="1115515.EV102420_06_00340"/>
<reference evidence="2 3" key="1">
    <citation type="submission" date="2014-09" db="EMBL/GenBank/DDBJ databases">
        <title>Whole genome shotgun sequence of Escherichia vulneris NBRC 102420.</title>
        <authorList>
            <person name="Yoshida Y."/>
            <person name="Hosoyama A."/>
            <person name="Tsuchikane K."/>
            <person name="Ohji S."/>
            <person name="Ichikawa N."/>
            <person name="Kimura A."/>
            <person name="Yamazoe A."/>
            <person name="Ezaki T."/>
            <person name="Fujita N."/>
        </authorList>
    </citation>
    <scope>NUCLEOTIDE SEQUENCE [LARGE SCALE GENOMIC DNA]</scope>
    <source>
        <strain evidence="2 3">NBRC 102420</strain>
    </source>
</reference>
<dbReference type="Proteomes" id="UP000029462">
    <property type="component" value="Unassembled WGS sequence"/>
</dbReference>
<evidence type="ECO:0000313" key="2">
    <source>
        <dbReference type="EMBL" id="GAL57160.1"/>
    </source>
</evidence>
<dbReference type="OrthoDB" id="6637753at2"/>
<dbReference type="RefSeq" id="WP_042389194.1">
    <property type="nucleotide sequence ID" value="NZ_BBMZ01000006.1"/>
</dbReference>
<protein>
    <recommendedName>
        <fullName evidence="1">DUF1737 domain-containing protein</fullName>
    </recommendedName>
</protein>
<dbReference type="Pfam" id="PF08410">
    <property type="entry name" value="DUF1737"/>
    <property type="match status" value="1"/>
</dbReference>
<dbReference type="EMBL" id="BBMZ01000006">
    <property type="protein sequence ID" value="GAL57160.1"/>
    <property type="molecule type" value="Genomic_DNA"/>
</dbReference>
<proteinExistence type="predicted"/>
<comment type="caution">
    <text evidence="2">The sequence shown here is derived from an EMBL/GenBank/DDBJ whole genome shotgun (WGS) entry which is preliminary data.</text>
</comment>
<name>A0A090UX18_PSEVU</name>